<protein>
    <submittedName>
        <fullName evidence="2">Uncharacterized protein</fullName>
    </submittedName>
</protein>
<evidence type="ECO:0000313" key="3">
    <source>
        <dbReference type="Proteomes" id="UP000479710"/>
    </source>
</evidence>
<feature type="region of interest" description="Disordered" evidence="1">
    <location>
        <begin position="1"/>
        <end position="35"/>
    </location>
</feature>
<reference evidence="2 3" key="1">
    <citation type="submission" date="2019-11" db="EMBL/GenBank/DDBJ databases">
        <title>Whole genome sequence of Oryza granulata.</title>
        <authorList>
            <person name="Li W."/>
        </authorList>
    </citation>
    <scope>NUCLEOTIDE SEQUENCE [LARGE SCALE GENOMIC DNA]</scope>
    <source>
        <strain evidence="3">cv. Menghai</strain>
        <tissue evidence="2">Leaf</tissue>
    </source>
</reference>
<dbReference type="Proteomes" id="UP000479710">
    <property type="component" value="Unassembled WGS sequence"/>
</dbReference>
<accession>A0A6G1EKN9</accession>
<gene>
    <name evidence="2" type="ORF">E2562_016011</name>
</gene>
<keyword evidence="3" id="KW-1185">Reference proteome</keyword>
<proteinExistence type="predicted"/>
<feature type="region of interest" description="Disordered" evidence="1">
    <location>
        <begin position="132"/>
        <end position="165"/>
    </location>
</feature>
<evidence type="ECO:0000313" key="2">
    <source>
        <dbReference type="EMBL" id="KAF0925317.1"/>
    </source>
</evidence>
<sequence length="165" mass="18378">MPTLPRKPLVQDTHERRSPLWTAGRSTPSHASPSATHLLHLSPQLSLSTPGHTVSSHACRDTRAVPKIVDNPMLPSIHRSRVHAYAELRDGPTESRRLPTPLLATLTPPPHYRAYKWQPFPHHTRAAFLRASSPHGRPTRKQHCHMPEQGGGARARRLPAARPPP</sequence>
<evidence type="ECO:0000256" key="1">
    <source>
        <dbReference type="SAM" id="MobiDB-lite"/>
    </source>
</evidence>
<feature type="compositionally biased region" description="Polar residues" evidence="1">
    <location>
        <begin position="24"/>
        <end position="35"/>
    </location>
</feature>
<name>A0A6G1EKN9_9ORYZ</name>
<comment type="caution">
    <text evidence="2">The sequence shown here is derived from an EMBL/GenBank/DDBJ whole genome shotgun (WGS) entry which is preliminary data.</text>
</comment>
<organism evidence="2 3">
    <name type="scientific">Oryza meyeriana var. granulata</name>
    <dbReference type="NCBI Taxonomy" id="110450"/>
    <lineage>
        <taxon>Eukaryota</taxon>
        <taxon>Viridiplantae</taxon>
        <taxon>Streptophyta</taxon>
        <taxon>Embryophyta</taxon>
        <taxon>Tracheophyta</taxon>
        <taxon>Spermatophyta</taxon>
        <taxon>Magnoliopsida</taxon>
        <taxon>Liliopsida</taxon>
        <taxon>Poales</taxon>
        <taxon>Poaceae</taxon>
        <taxon>BOP clade</taxon>
        <taxon>Oryzoideae</taxon>
        <taxon>Oryzeae</taxon>
        <taxon>Oryzinae</taxon>
        <taxon>Oryza</taxon>
        <taxon>Oryza meyeriana</taxon>
    </lineage>
</organism>
<dbReference type="AlphaFoldDB" id="A0A6G1EKN9"/>
<dbReference type="EMBL" id="SPHZ02000003">
    <property type="protein sequence ID" value="KAF0925317.1"/>
    <property type="molecule type" value="Genomic_DNA"/>
</dbReference>